<protein>
    <recommendedName>
        <fullName evidence="4">YusW-like protein</fullName>
    </recommendedName>
</protein>
<evidence type="ECO:0000313" key="2">
    <source>
        <dbReference type="EMBL" id="RKL66375.1"/>
    </source>
</evidence>
<reference evidence="2 3" key="1">
    <citation type="submission" date="2017-10" db="EMBL/GenBank/DDBJ databases">
        <title>Bacillus sp. nov., a halophilic bacterium isolated from a Keqin Lake.</title>
        <authorList>
            <person name="Wang H."/>
        </authorList>
    </citation>
    <scope>NUCLEOTIDE SEQUENCE [LARGE SCALE GENOMIC DNA]</scope>
    <source>
        <strain evidence="2 3">KCTC 13187</strain>
    </source>
</reference>
<dbReference type="InterPro" id="IPR025623">
    <property type="entry name" value="YusW"/>
</dbReference>
<name>A0A3A9KFJ3_9BACI</name>
<dbReference type="PROSITE" id="PS51257">
    <property type="entry name" value="PROKAR_LIPOPROTEIN"/>
    <property type="match status" value="1"/>
</dbReference>
<evidence type="ECO:0008006" key="4">
    <source>
        <dbReference type="Google" id="ProtNLM"/>
    </source>
</evidence>
<dbReference type="EMBL" id="PDOE01000007">
    <property type="protein sequence ID" value="RKL66375.1"/>
    <property type="molecule type" value="Genomic_DNA"/>
</dbReference>
<evidence type="ECO:0000256" key="1">
    <source>
        <dbReference type="SAM" id="SignalP"/>
    </source>
</evidence>
<feature type="chain" id="PRO_5039049513" description="YusW-like protein" evidence="1">
    <location>
        <begin position="20"/>
        <end position="180"/>
    </location>
</feature>
<keyword evidence="3" id="KW-1185">Reference proteome</keyword>
<organism evidence="2 3">
    <name type="scientific">Salipaludibacillus neizhouensis</name>
    <dbReference type="NCBI Taxonomy" id="885475"/>
    <lineage>
        <taxon>Bacteria</taxon>
        <taxon>Bacillati</taxon>
        <taxon>Bacillota</taxon>
        <taxon>Bacilli</taxon>
        <taxon>Bacillales</taxon>
        <taxon>Bacillaceae</taxon>
    </lineage>
</organism>
<feature type="signal peptide" evidence="1">
    <location>
        <begin position="1"/>
        <end position="19"/>
    </location>
</feature>
<gene>
    <name evidence="2" type="ORF">CR203_15915</name>
</gene>
<keyword evidence="1" id="KW-0732">Signal</keyword>
<accession>A0A3A9KFJ3</accession>
<dbReference type="Pfam" id="PF14039">
    <property type="entry name" value="YusW"/>
    <property type="match status" value="1"/>
</dbReference>
<dbReference type="RefSeq" id="WP_110939157.1">
    <property type="nucleotide sequence ID" value="NZ_KZ614148.1"/>
</dbReference>
<sequence>MERLLFIMLFFVLLLTACGNGNEELDPNEESMDVNFNENISADLNDNELDLVENNQTSIEDQDTQNGSKESSSFDYGVDDFDLGLEFQDGDEWDYDYDYEEDKEAEIEKENGEKIEISGPEAIEEIEIMLQEIQITPPTSEDDAIAEILNHLTVSEQDLLSFELEIDFNDGEELDVSRSY</sequence>
<comment type="caution">
    <text evidence="2">The sequence shown here is derived from an EMBL/GenBank/DDBJ whole genome shotgun (WGS) entry which is preliminary data.</text>
</comment>
<proteinExistence type="predicted"/>
<evidence type="ECO:0000313" key="3">
    <source>
        <dbReference type="Proteomes" id="UP000281498"/>
    </source>
</evidence>
<dbReference type="Proteomes" id="UP000281498">
    <property type="component" value="Unassembled WGS sequence"/>
</dbReference>
<dbReference type="AlphaFoldDB" id="A0A3A9KFJ3"/>